<feature type="compositionally biased region" description="Basic and acidic residues" evidence="2">
    <location>
        <begin position="278"/>
        <end position="293"/>
    </location>
</feature>
<evidence type="ECO:0000256" key="2">
    <source>
        <dbReference type="SAM" id="MobiDB-lite"/>
    </source>
</evidence>
<gene>
    <name evidence="3" type="ORF">NLU13_9498</name>
</gene>
<evidence type="ECO:0000256" key="1">
    <source>
        <dbReference type="SAM" id="Coils"/>
    </source>
</evidence>
<accession>A0AA39GA80</accession>
<proteinExistence type="predicted"/>
<feature type="region of interest" description="Disordered" evidence="2">
    <location>
        <begin position="509"/>
        <end position="556"/>
    </location>
</feature>
<feature type="compositionally biased region" description="Low complexity" evidence="2">
    <location>
        <begin position="154"/>
        <end position="173"/>
    </location>
</feature>
<feature type="compositionally biased region" description="Basic residues" evidence="2">
    <location>
        <begin position="307"/>
        <end position="316"/>
    </location>
</feature>
<keyword evidence="4" id="KW-1185">Reference proteome</keyword>
<sequence length="601" mass="65898">MTSLFFRVCTANHLPKTLLNEEHRLRDSYYRALVARASARLRRIRAFRAPATHLQKRRKISGCYSLQKLIQRHPDMASNHHQQLRRRCSSAADRASVEPLAEPEATTTTLSTPEHSSPTIAHEATKMGPQSVSCGTTGDAKAMPPPPLPTGVEAASPTRQSRSTSTASRNANRLSLTLPIALPTSDPSRPTPTSAVSGSVPPTPIDSPAMKTPSGTNEFIIAVAAQERRVLELREELARAEADLIKLKKQWTAQEAQQKRASLRQLDLSRTTTPTPDDEPRSARLSADLDRRRSLLLNQGTPTSTPGRRRVLRGGHTRTLSLLSPAKSDSGFAVHEDREHEAMKLPSGELRSTQPTNPTLPKRSSWQPRLQPSQLQQAGGAAMPQLVEDFKLGFRAFVEDIRQITVGEEPINGQNGAHGHGRSTAGTSTTDDSKDHASRDQNTIRPTQPSRPNVVTTFDLAGSLSAGTPTPPARTRDAGRDNVKPTKNKRFSWTPLGFDSLDDTDWSNWESPASTKSSRWSGSTVNTSATDDTPSIPENEETTSSRFELDTPLSPSKLKEIIPSMVNGFSPSNLKRTATTLMTEWEKSLITPEDPDKENEM</sequence>
<feature type="compositionally biased region" description="Polar residues" evidence="2">
    <location>
        <begin position="509"/>
        <end position="533"/>
    </location>
</feature>
<feature type="compositionally biased region" description="Low complexity" evidence="2">
    <location>
        <begin position="183"/>
        <end position="194"/>
    </location>
</feature>
<feature type="region of interest" description="Disordered" evidence="2">
    <location>
        <begin position="408"/>
        <end position="495"/>
    </location>
</feature>
<dbReference type="AlphaFoldDB" id="A0AA39GA80"/>
<evidence type="ECO:0008006" key="5">
    <source>
        <dbReference type="Google" id="ProtNLM"/>
    </source>
</evidence>
<dbReference type="Proteomes" id="UP001175261">
    <property type="component" value="Unassembled WGS sequence"/>
</dbReference>
<organism evidence="3 4">
    <name type="scientific">Sarocladium strictum</name>
    <name type="common">Black bundle disease fungus</name>
    <name type="synonym">Acremonium strictum</name>
    <dbReference type="NCBI Taxonomy" id="5046"/>
    <lineage>
        <taxon>Eukaryota</taxon>
        <taxon>Fungi</taxon>
        <taxon>Dikarya</taxon>
        <taxon>Ascomycota</taxon>
        <taxon>Pezizomycotina</taxon>
        <taxon>Sordariomycetes</taxon>
        <taxon>Hypocreomycetidae</taxon>
        <taxon>Hypocreales</taxon>
        <taxon>Sarocladiaceae</taxon>
        <taxon>Sarocladium</taxon>
    </lineage>
</organism>
<feature type="region of interest" description="Disordered" evidence="2">
    <location>
        <begin position="79"/>
        <end position="213"/>
    </location>
</feature>
<evidence type="ECO:0000313" key="4">
    <source>
        <dbReference type="Proteomes" id="UP001175261"/>
    </source>
</evidence>
<name>A0AA39GA80_SARSR</name>
<comment type="caution">
    <text evidence="3">The sequence shown here is derived from an EMBL/GenBank/DDBJ whole genome shotgun (WGS) entry which is preliminary data.</text>
</comment>
<protein>
    <recommendedName>
        <fullName evidence="5">DUF4048 domain-containing protein</fullName>
    </recommendedName>
</protein>
<feature type="region of interest" description="Disordered" evidence="2">
    <location>
        <begin position="258"/>
        <end position="381"/>
    </location>
</feature>
<feature type="compositionally biased region" description="Basic and acidic residues" evidence="2">
    <location>
        <begin position="334"/>
        <end position="343"/>
    </location>
</feature>
<keyword evidence="1" id="KW-0175">Coiled coil</keyword>
<feature type="compositionally biased region" description="Basic and acidic residues" evidence="2">
    <location>
        <begin position="474"/>
        <end position="484"/>
    </location>
</feature>
<reference evidence="3" key="1">
    <citation type="submission" date="2022-10" db="EMBL/GenBank/DDBJ databases">
        <title>Determination and structural analysis of whole genome sequence of Sarocladium strictum F4-1.</title>
        <authorList>
            <person name="Hu L."/>
            <person name="Jiang Y."/>
        </authorList>
    </citation>
    <scope>NUCLEOTIDE SEQUENCE</scope>
    <source>
        <strain evidence="3">F4-1</strain>
    </source>
</reference>
<feature type="compositionally biased region" description="Low complexity" evidence="2">
    <location>
        <begin position="89"/>
        <end position="119"/>
    </location>
</feature>
<feature type="compositionally biased region" description="Polar residues" evidence="2">
    <location>
        <begin position="350"/>
        <end position="377"/>
    </location>
</feature>
<feature type="coiled-coil region" evidence="1">
    <location>
        <begin position="223"/>
        <end position="257"/>
    </location>
</feature>
<dbReference type="EMBL" id="JAPDFR010000009">
    <property type="protein sequence ID" value="KAK0383587.1"/>
    <property type="molecule type" value="Genomic_DNA"/>
</dbReference>
<feature type="compositionally biased region" description="Polar residues" evidence="2">
    <location>
        <begin position="440"/>
        <end position="456"/>
    </location>
</feature>
<evidence type="ECO:0000313" key="3">
    <source>
        <dbReference type="EMBL" id="KAK0383587.1"/>
    </source>
</evidence>